<dbReference type="EMBL" id="PNCG01000003">
    <property type="protein sequence ID" value="TMP88061.1"/>
    <property type="molecule type" value="Genomic_DNA"/>
</dbReference>
<dbReference type="Pfam" id="PF08544">
    <property type="entry name" value="GHMP_kinases_C"/>
    <property type="match status" value="1"/>
</dbReference>
<dbReference type="RefSeq" id="WP_138547607.1">
    <property type="nucleotide sequence ID" value="NZ_CP023396.1"/>
</dbReference>
<gene>
    <name evidence="10" type="primary">ispE</name>
    <name evidence="13" type="ORF">CWC05_05330</name>
</gene>
<comment type="pathway">
    <text evidence="10">Isoprenoid biosynthesis; isopentenyl diphosphate biosynthesis via DXP pathway; isopentenyl diphosphate from 1-deoxy-D-xylulose 5-phosphate: step 3/6.</text>
</comment>
<feature type="domain" description="GHMP kinase N-terminal" evidence="11">
    <location>
        <begin position="67"/>
        <end position="148"/>
    </location>
</feature>
<proteinExistence type="inferred from homology"/>
<evidence type="ECO:0000256" key="9">
    <source>
        <dbReference type="ARBA" id="ARBA00032554"/>
    </source>
</evidence>
<dbReference type="InterPro" id="IPR004424">
    <property type="entry name" value="IspE"/>
</dbReference>
<dbReference type="NCBIfam" id="NF011202">
    <property type="entry name" value="PRK14608.1"/>
    <property type="match status" value="1"/>
</dbReference>
<dbReference type="PANTHER" id="PTHR43527:SF2">
    <property type="entry name" value="4-DIPHOSPHOCYTIDYL-2-C-METHYL-D-ERYTHRITOL KINASE, CHLOROPLASTIC"/>
    <property type="match status" value="1"/>
</dbReference>
<evidence type="ECO:0000256" key="2">
    <source>
        <dbReference type="ARBA" id="ARBA00012052"/>
    </source>
</evidence>
<dbReference type="EC" id="2.7.1.148" evidence="2 10"/>
<dbReference type="PANTHER" id="PTHR43527">
    <property type="entry name" value="4-DIPHOSPHOCYTIDYL-2-C-METHYL-D-ERYTHRITOL KINASE, CHLOROPLASTIC"/>
    <property type="match status" value="1"/>
</dbReference>
<dbReference type="SUPFAM" id="SSF54211">
    <property type="entry name" value="Ribosomal protein S5 domain 2-like"/>
    <property type="match status" value="1"/>
</dbReference>
<dbReference type="STRING" id="151081.TW72_14135"/>
<dbReference type="InterPro" id="IPR006204">
    <property type="entry name" value="GHMP_kinase_N_dom"/>
</dbReference>
<evidence type="ECO:0000313" key="14">
    <source>
        <dbReference type="Proteomes" id="UP000305874"/>
    </source>
</evidence>
<dbReference type="InterPro" id="IPR036554">
    <property type="entry name" value="GHMP_kinase_C_sf"/>
</dbReference>
<dbReference type="Gene3D" id="3.30.230.10">
    <property type="match status" value="1"/>
</dbReference>
<dbReference type="Gene3D" id="3.30.70.890">
    <property type="entry name" value="GHMP kinase, C-terminal domain"/>
    <property type="match status" value="1"/>
</dbReference>
<organism evidence="13 14">
    <name type="scientific">Pseudoalteromonas ruthenica</name>
    <dbReference type="NCBI Taxonomy" id="151081"/>
    <lineage>
        <taxon>Bacteria</taxon>
        <taxon>Pseudomonadati</taxon>
        <taxon>Pseudomonadota</taxon>
        <taxon>Gammaproteobacteria</taxon>
        <taxon>Alteromonadales</taxon>
        <taxon>Pseudoalteromonadaceae</taxon>
        <taxon>Pseudoalteromonas</taxon>
    </lineage>
</organism>
<feature type="active site" evidence="10">
    <location>
        <position position="141"/>
    </location>
</feature>
<dbReference type="UniPathway" id="UPA00056">
    <property type="reaction ID" value="UER00094"/>
</dbReference>
<keyword evidence="6 10" id="KW-0418">Kinase</keyword>
<comment type="catalytic activity">
    <reaction evidence="10">
        <text>4-CDP-2-C-methyl-D-erythritol + ATP = 4-CDP-2-C-methyl-D-erythritol 2-phosphate + ADP + H(+)</text>
        <dbReference type="Rhea" id="RHEA:18437"/>
        <dbReference type="ChEBI" id="CHEBI:15378"/>
        <dbReference type="ChEBI" id="CHEBI:30616"/>
        <dbReference type="ChEBI" id="CHEBI:57823"/>
        <dbReference type="ChEBI" id="CHEBI:57919"/>
        <dbReference type="ChEBI" id="CHEBI:456216"/>
        <dbReference type="EC" id="2.7.1.148"/>
    </reaction>
</comment>
<dbReference type="SUPFAM" id="SSF55060">
    <property type="entry name" value="GHMP Kinase, C-terminal domain"/>
    <property type="match status" value="1"/>
</dbReference>
<feature type="active site" evidence="10">
    <location>
        <position position="13"/>
    </location>
</feature>
<comment type="caution">
    <text evidence="13">The sequence shown here is derived from an EMBL/GenBank/DDBJ whole genome shotgun (WGS) entry which is preliminary data.</text>
</comment>
<feature type="domain" description="GHMP kinase C-terminal" evidence="12">
    <location>
        <begin position="200"/>
        <end position="264"/>
    </location>
</feature>
<dbReference type="HAMAP" id="MF_00061">
    <property type="entry name" value="IspE"/>
    <property type="match status" value="1"/>
</dbReference>
<evidence type="ECO:0000256" key="4">
    <source>
        <dbReference type="ARBA" id="ARBA00022679"/>
    </source>
</evidence>
<dbReference type="InterPro" id="IPR014721">
    <property type="entry name" value="Ribsml_uS5_D2-typ_fold_subgr"/>
</dbReference>
<protein>
    <recommendedName>
        <fullName evidence="3 10">4-diphosphocytidyl-2-C-methyl-D-erythritol kinase</fullName>
        <shortName evidence="10">CMK</shortName>
        <ecNumber evidence="2 10">2.7.1.148</ecNumber>
    </recommendedName>
    <alternativeName>
        <fullName evidence="9 10">4-(cytidine-5'-diphospho)-2-C-methyl-D-erythritol kinase</fullName>
    </alternativeName>
</protein>
<evidence type="ECO:0000256" key="1">
    <source>
        <dbReference type="ARBA" id="ARBA00009684"/>
    </source>
</evidence>
<evidence type="ECO:0000256" key="8">
    <source>
        <dbReference type="ARBA" id="ARBA00023229"/>
    </source>
</evidence>
<comment type="function">
    <text evidence="10">Catalyzes the phosphorylation of the position 2 hydroxy group of 4-diphosphocytidyl-2C-methyl-D-erythritol.</text>
</comment>
<evidence type="ECO:0000259" key="12">
    <source>
        <dbReference type="Pfam" id="PF08544"/>
    </source>
</evidence>
<evidence type="ECO:0000259" key="11">
    <source>
        <dbReference type="Pfam" id="PF00288"/>
    </source>
</evidence>
<evidence type="ECO:0000256" key="7">
    <source>
        <dbReference type="ARBA" id="ARBA00022840"/>
    </source>
</evidence>
<keyword evidence="4 10" id="KW-0808">Transferase</keyword>
<dbReference type="Proteomes" id="UP000305874">
    <property type="component" value="Unassembled WGS sequence"/>
</dbReference>
<reference evidence="13 14" key="1">
    <citation type="submission" date="2017-12" db="EMBL/GenBank/DDBJ databases">
        <authorList>
            <person name="Paulsen S."/>
            <person name="Gram L.K."/>
        </authorList>
    </citation>
    <scope>NUCLEOTIDE SEQUENCE [LARGE SCALE GENOMIC DNA]</scope>
    <source>
        <strain evidence="13 14">S2897</strain>
    </source>
</reference>
<evidence type="ECO:0000256" key="10">
    <source>
        <dbReference type="HAMAP-Rule" id="MF_00061"/>
    </source>
</evidence>
<keyword evidence="8 10" id="KW-0414">Isoprene biosynthesis</keyword>
<evidence type="ECO:0000256" key="3">
    <source>
        <dbReference type="ARBA" id="ARBA00017473"/>
    </source>
</evidence>
<dbReference type="InterPro" id="IPR020568">
    <property type="entry name" value="Ribosomal_Su5_D2-typ_SF"/>
</dbReference>
<keyword evidence="5 10" id="KW-0547">Nucleotide-binding</keyword>
<dbReference type="NCBIfam" id="TIGR00154">
    <property type="entry name" value="ispE"/>
    <property type="match status" value="1"/>
</dbReference>
<dbReference type="GO" id="GO:0019288">
    <property type="term" value="P:isopentenyl diphosphate biosynthetic process, methylerythritol 4-phosphate pathway"/>
    <property type="evidence" value="ECO:0007669"/>
    <property type="project" value="UniProtKB-UniRule"/>
</dbReference>
<name>A0A5S3Z7Q0_9GAMM</name>
<dbReference type="InterPro" id="IPR013750">
    <property type="entry name" value="GHMP_kinase_C_dom"/>
</dbReference>
<reference evidence="14" key="2">
    <citation type="submission" date="2019-06" db="EMBL/GenBank/DDBJ databases">
        <title>Co-occurence of chitin degradation, pigmentation and bioactivity in marine Pseudoalteromonas.</title>
        <authorList>
            <person name="Sonnenschein E.C."/>
            <person name="Bech P.K."/>
        </authorList>
    </citation>
    <scope>NUCLEOTIDE SEQUENCE [LARGE SCALE GENOMIC DNA]</scope>
    <source>
        <strain evidence="14">S2897</strain>
    </source>
</reference>
<accession>A0A5S3Z7Q0</accession>
<dbReference type="Pfam" id="PF00288">
    <property type="entry name" value="GHMP_kinases_N"/>
    <property type="match status" value="1"/>
</dbReference>
<comment type="similarity">
    <text evidence="1 10">Belongs to the GHMP kinase family. IspE subfamily.</text>
</comment>
<sequence>MNSCALSVIAPAKLNLFLHITGRRDDGYHELETLFTFLDHGDELHFQPRQDSRLELAPMNGVANEDNLIFRAGELLRQAYQQRGLEVCGVNIDIDKRLPMGGGVGGGSSDAATTLLALNSLWGNKLSLDELAELGIQLGADVPVFIGGRSALARGVGEQLQAVDVPQHWYLVVHPQVHISTAAVFGHPDLPRDSAPLPQQWQHAEHRNDCEALVKKLYSEVEKTLQWLLKYAPSRMTGTGACCFAAFDSERAALDVLEKLPTEWQGFVAKSLNQSPAHTALGLN</sequence>
<dbReference type="GO" id="GO:0005524">
    <property type="term" value="F:ATP binding"/>
    <property type="evidence" value="ECO:0007669"/>
    <property type="project" value="UniProtKB-UniRule"/>
</dbReference>
<feature type="binding site" evidence="10">
    <location>
        <begin position="99"/>
        <end position="109"/>
    </location>
    <ligand>
        <name>ATP</name>
        <dbReference type="ChEBI" id="CHEBI:30616"/>
    </ligand>
</feature>
<dbReference type="GO" id="GO:0050515">
    <property type="term" value="F:4-(cytidine 5'-diphospho)-2-C-methyl-D-erythritol kinase activity"/>
    <property type="evidence" value="ECO:0007669"/>
    <property type="project" value="UniProtKB-UniRule"/>
</dbReference>
<dbReference type="AlphaFoldDB" id="A0A5S3Z7Q0"/>
<evidence type="ECO:0000313" key="13">
    <source>
        <dbReference type="EMBL" id="TMP88061.1"/>
    </source>
</evidence>
<dbReference type="PIRSF" id="PIRSF010376">
    <property type="entry name" value="IspE"/>
    <property type="match status" value="1"/>
</dbReference>
<evidence type="ECO:0000256" key="6">
    <source>
        <dbReference type="ARBA" id="ARBA00022777"/>
    </source>
</evidence>
<dbReference type="GO" id="GO:0016114">
    <property type="term" value="P:terpenoid biosynthetic process"/>
    <property type="evidence" value="ECO:0007669"/>
    <property type="project" value="UniProtKB-UniRule"/>
</dbReference>
<keyword evidence="7 10" id="KW-0067">ATP-binding</keyword>
<evidence type="ECO:0000256" key="5">
    <source>
        <dbReference type="ARBA" id="ARBA00022741"/>
    </source>
</evidence>